<organism evidence="1 2">
    <name type="scientific">Bacillus velezensis</name>
    <dbReference type="NCBI Taxonomy" id="492670"/>
    <lineage>
        <taxon>Bacteria</taxon>
        <taxon>Bacillati</taxon>
        <taxon>Bacillota</taxon>
        <taxon>Bacilli</taxon>
        <taxon>Bacillales</taxon>
        <taxon>Bacillaceae</taxon>
        <taxon>Bacillus</taxon>
        <taxon>Bacillus amyloliquefaciens group</taxon>
    </lineage>
</organism>
<dbReference type="AlphaFoldDB" id="A0ABC8D1R7"/>
<gene>
    <name evidence="1" type="ORF">BVDSYZ_03770</name>
</gene>
<evidence type="ECO:0000313" key="2">
    <source>
        <dbReference type="Proteomes" id="UP000250069"/>
    </source>
</evidence>
<reference evidence="1 2" key="1">
    <citation type="submission" date="2018-06" db="EMBL/GenBank/DDBJ databases">
        <title>Complete Genome Sequence of Bacillus velezensis DSYZ, a Plant Growth-Promoting Rhizobacterium with Antifungal Activity.</title>
        <authorList>
            <person name="Du B."/>
            <person name="Ding Y."/>
            <person name="Liu K."/>
            <person name="Yao L."/>
            <person name="Wang C."/>
            <person name="Li H."/>
            <person name="Liu H."/>
        </authorList>
    </citation>
    <scope>NUCLEOTIDE SEQUENCE [LARGE SCALE GENOMIC DNA]</scope>
    <source>
        <strain evidence="1 2">DSYZ</strain>
    </source>
</reference>
<proteinExistence type="predicted"/>
<protein>
    <submittedName>
        <fullName evidence="1">Uncharacterized protein</fullName>
    </submittedName>
</protein>
<dbReference type="EMBL" id="CP030150">
    <property type="protein sequence ID" value="AWX71192.1"/>
    <property type="molecule type" value="Genomic_DNA"/>
</dbReference>
<accession>A0ABC8D1R7</accession>
<dbReference type="Proteomes" id="UP000250069">
    <property type="component" value="Chromosome"/>
</dbReference>
<dbReference type="RefSeq" id="WP_015416996.1">
    <property type="nucleotide sequence ID" value="NZ_AP028932.1"/>
</dbReference>
<sequence>MPCSTDYATYVLRVCTDADSYSAKATSIDCVASYGGGTIATFDYSMTIDVWNGSKWVANETKKGSFSHSTPKKVFKLSNQKSLKKGSNSVRVRLKTKNRYTNVTSSIKTPAFIVKRK</sequence>
<evidence type="ECO:0000313" key="1">
    <source>
        <dbReference type="EMBL" id="AWX71192.1"/>
    </source>
</evidence>
<name>A0ABC8D1R7_BACVE</name>